<dbReference type="Gene3D" id="3.40.50.300">
    <property type="entry name" value="P-loop containing nucleotide triphosphate hydrolases"/>
    <property type="match status" value="1"/>
</dbReference>
<proteinExistence type="predicted"/>
<accession>A0ABS9HF89</accession>
<dbReference type="Pfam" id="PF13671">
    <property type="entry name" value="AAA_33"/>
    <property type="match status" value="1"/>
</dbReference>
<reference evidence="1 2" key="1">
    <citation type="submission" date="2022-01" db="EMBL/GenBank/DDBJ databases">
        <title>Nocardioides sp. nov., an actinomycete isolated from mining soil.</title>
        <authorList>
            <person name="Liu L."/>
        </authorList>
    </citation>
    <scope>NUCLEOTIDE SEQUENCE [LARGE SCALE GENOMIC DNA]</scope>
    <source>
        <strain evidence="1 2">KLBMP 9356</strain>
    </source>
</reference>
<keyword evidence="2" id="KW-1185">Reference proteome</keyword>
<dbReference type="PANTHER" id="PTHR37807">
    <property type="entry name" value="OS07G0160300 PROTEIN"/>
    <property type="match status" value="1"/>
</dbReference>
<protein>
    <submittedName>
        <fullName evidence="1">ATP-binding protein</fullName>
    </submittedName>
</protein>
<sequence length="176" mass="19347">MRAFVLVGGWPGSGKTTLAGDLATELDLPLLSKDEVKEALMDALGAPASVKESRELGRAAVFALLRAARGCPGAVIDSTWFDYSEPLARALPGPVIEVRCRVPVDVARTRYRARRRDPRHLDDERDELELWGDEVAPLDMGPLIEVDTTEPVDLRALAARIRDEIGRRSSLTEDCQ</sequence>
<dbReference type="PANTHER" id="PTHR37807:SF3">
    <property type="entry name" value="OS07G0160300 PROTEIN"/>
    <property type="match status" value="1"/>
</dbReference>
<evidence type="ECO:0000313" key="1">
    <source>
        <dbReference type="EMBL" id="MCF6379209.1"/>
    </source>
</evidence>
<dbReference type="EMBL" id="JAKJHZ010000010">
    <property type="protein sequence ID" value="MCF6379209.1"/>
    <property type="molecule type" value="Genomic_DNA"/>
</dbReference>
<dbReference type="GO" id="GO:0005524">
    <property type="term" value="F:ATP binding"/>
    <property type="evidence" value="ECO:0007669"/>
    <property type="project" value="UniProtKB-KW"/>
</dbReference>
<comment type="caution">
    <text evidence="1">The sequence shown here is derived from an EMBL/GenBank/DDBJ whole genome shotgun (WGS) entry which is preliminary data.</text>
</comment>
<organism evidence="1 2">
    <name type="scientific">Nocardioides potassii</name>
    <dbReference type="NCBI Taxonomy" id="2911371"/>
    <lineage>
        <taxon>Bacteria</taxon>
        <taxon>Bacillati</taxon>
        <taxon>Actinomycetota</taxon>
        <taxon>Actinomycetes</taxon>
        <taxon>Propionibacteriales</taxon>
        <taxon>Nocardioidaceae</taxon>
        <taxon>Nocardioides</taxon>
    </lineage>
</organism>
<evidence type="ECO:0000313" key="2">
    <source>
        <dbReference type="Proteomes" id="UP001201161"/>
    </source>
</evidence>
<gene>
    <name evidence="1" type="ORF">L2K70_16475</name>
</gene>
<dbReference type="SUPFAM" id="SSF52540">
    <property type="entry name" value="P-loop containing nucleoside triphosphate hydrolases"/>
    <property type="match status" value="1"/>
</dbReference>
<dbReference type="Proteomes" id="UP001201161">
    <property type="component" value="Unassembled WGS sequence"/>
</dbReference>
<keyword evidence="1" id="KW-0547">Nucleotide-binding</keyword>
<dbReference type="InterPro" id="IPR027417">
    <property type="entry name" value="P-loop_NTPase"/>
</dbReference>
<keyword evidence="1" id="KW-0067">ATP-binding</keyword>
<dbReference type="RefSeq" id="WP_236403683.1">
    <property type="nucleotide sequence ID" value="NZ_JAKJHZ010000010.1"/>
</dbReference>
<name>A0ABS9HF89_9ACTN</name>